<dbReference type="EMBL" id="MT630759">
    <property type="protein sequence ID" value="QNO42715.1"/>
    <property type="molecule type" value="Genomic_DNA"/>
</dbReference>
<accession>A0A7G9Y3Y1</accession>
<dbReference type="Gene3D" id="3.40.50.300">
    <property type="entry name" value="P-loop containing nucleotide triphosphate hydrolases"/>
    <property type="match status" value="1"/>
</dbReference>
<proteinExistence type="predicted"/>
<dbReference type="PANTHER" id="PTHR43637:SF2">
    <property type="entry name" value="PROTEIN GVPD 1"/>
    <property type="match status" value="1"/>
</dbReference>
<evidence type="ECO:0000313" key="5">
    <source>
        <dbReference type="EMBL" id="QNO42715.1"/>
    </source>
</evidence>
<evidence type="ECO:0000256" key="2">
    <source>
        <dbReference type="ARBA" id="ARBA00022840"/>
    </source>
</evidence>
<dbReference type="AlphaFoldDB" id="A0A7G9Y3Y1"/>
<dbReference type="Pfam" id="PF06745">
    <property type="entry name" value="ATPase"/>
    <property type="match status" value="1"/>
</dbReference>
<dbReference type="SUPFAM" id="SSF52540">
    <property type="entry name" value="P-loop containing nucleoside triphosphate hydrolases"/>
    <property type="match status" value="1"/>
</dbReference>
<dbReference type="InterPro" id="IPR014774">
    <property type="entry name" value="KaiC-like_dom"/>
</dbReference>
<dbReference type="PANTHER" id="PTHR43637">
    <property type="entry name" value="UPF0273 PROTEIN TM_0370"/>
    <property type="match status" value="1"/>
</dbReference>
<evidence type="ECO:0000313" key="4">
    <source>
        <dbReference type="EMBL" id="QNO41791.1"/>
    </source>
</evidence>
<evidence type="ECO:0000256" key="1">
    <source>
        <dbReference type="ARBA" id="ARBA00022741"/>
    </source>
</evidence>
<dbReference type="GO" id="GO:0005524">
    <property type="term" value="F:ATP binding"/>
    <property type="evidence" value="ECO:0007669"/>
    <property type="project" value="UniProtKB-KW"/>
</dbReference>
<feature type="domain" description="KaiC-like" evidence="3">
    <location>
        <begin position="18"/>
        <end position="230"/>
    </location>
</feature>
<sequence length="234" mass="26613">MNTNIEDWIIMVLTNIGMKEIPQKSVLLIEEDLGSIKSIFIQRAGFDAMKIGKKVLYISTKRSREDVLDQMSMFGLNVNSEMFTILGDFKDRTALLDMCREDTLKHKNLYNLIDPSLRDISGTDICIVDAFTSLFIDEEVHILVDALNSLVDVSRYSGTTFLLAADMGILEERAERIMRSMVDGIIQFRTTYTGDKINRFINIPKLKGVLPLRKMIPFYITGEGISIDTRERVG</sequence>
<reference evidence="5" key="1">
    <citation type="submission" date="2020-06" db="EMBL/GenBank/DDBJ databases">
        <title>Unique genomic features of the anaerobic methanotrophic archaea.</title>
        <authorList>
            <person name="Chadwick G.L."/>
            <person name="Skennerton C.T."/>
            <person name="Laso-Perez R."/>
            <person name="Leu A.O."/>
            <person name="Speth D.R."/>
            <person name="Yu H."/>
            <person name="Morgan-Lang C."/>
            <person name="Hatzenpichler R."/>
            <person name="Goudeau D."/>
            <person name="Malmstrom R."/>
            <person name="Brazelton W.J."/>
            <person name="Woyke T."/>
            <person name="Hallam S.J."/>
            <person name="Tyson G.W."/>
            <person name="Wegener G."/>
            <person name="Boetius A."/>
            <person name="Orphan V."/>
        </authorList>
    </citation>
    <scope>NUCLEOTIDE SEQUENCE</scope>
</reference>
<keyword evidence="1" id="KW-0547">Nucleotide-binding</keyword>
<dbReference type="InterPro" id="IPR027417">
    <property type="entry name" value="P-loop_NTPase"/>
</dbReference>
<name>A0A7G9Y3Y1_9EURY</name>
<organism evidence="5">
    <name type="scientific">Candidatus Methanogaster sp. ANME-2c ERB4</name>
    <dbReference type="NCBI Taxonomy" id="2759911"/>
    <lineage>
        <taxon>Archaea</taxon>
        <taxon>Methanobacteriati</taxon>
        <taxon>Methanobacteriota</taxon>
        <taxon>Stenosarchaea group</taxon>
        <taxon>Methanomicrobia</taxon>
        <taxon>Methanosarcinales</taxon>
        <taxon>ANME-2 cluster</taxon>
        <taxon>Candidatus Methanogasteraceae</taxon>
        <taxon>Candidatus Methanogaster</taxon>
    </lineage>
</organism>
<dbReference type="EMBL" id="MT630671">
    <property type="protein sequence ID" value="QNO41791.1"/>
    <property type="molecule type" value="Genomic_DNA"/>
</dbReference>
<evidence type="ECO:0000259" key="3">
    <source>
        <dbReference type="Pfam" id="PF06745"/>
    </source>
</evidence>
<gene>
    <name evidence="5" type="ORF">APGODIHH_00004</name>
    <name evidence="4" type="ORF">EABBNKNM_00006</name>
</gene>
<keyword evidence="2" id="KW-0067">ATP-binding</keyword>
<protein>
    <recommendedName>
        <fullName evidence="3">KaiC-like domain-containing protein</fullName>
    </recommendedName>
</protein>